<keyword evidence="4" id="KW-1185">Reference proteome</keyword>
<reference evidence="3 4" key="1">
    <citation type="submission" date="2024-01" db="EMBL/GenBank/DDBJ databases">
        <title>The complete chloroplast genome sequence of Lithospermum erythrorhizon: insights into the phylogenetic relationship among Boraginaceae species and the maternal lineages of purple gromwells.</title>
        <authorList>
            <person name="Okada T."/>
            <person name="Watanabe K."/>
        </authorList>
    </citation>
    <scope>NUCLEOTIDE SEQUENCE [LARGE SCALE GENOMIC DNA]</scope>
</reference>
<dbReference type="AlphaFoldDB" id="A0AAV3PXF8"/>
<name>A0AAV3PXF8_LITER</name>
<dbReference type="PANTHER" id="PTHR11926:SF774">
    <property type="entry name" value="UDP-GLYCOSYLTRANSFERASE 85A1-RELATED"/>
    <property type="match status" value="1"/>
</dbReference>
<dbReference type="Proteomes" id="UP001454036">
    <property type="component" value="Unassembled WGS sequence"/>
</dbReference>
<evidence type="ECO:0000256" key="1">
    <source>
        <dbReference type="ARBA" id="ARBA00009995"/>
    </source>
</evidence>
<dbReference type="InterPro" id="IPR002213">
    <property type="entry name" value="UDP_glucos_trans"/>
</dbReference>
<evidence type="ECO:0000313" key="3">
    <source>
        <dbReference type="EMBL" id="GAA0155361.1"/>
    </source>
</evidence>
<sequence length="459" mass="51535">MSISPPPKPRHVVAIPYPGRGHINPLMNLCKQLISNYSTTRTQNLVITFVITEEWLGFIGSEAKPTNIQFATIPNVLPSELSRASNMVGFLRATQTKMAEPFGKVFEEVEKKMKVDFIIADSFMNWVIEFGARRNIMVASFWPMSAMVFTIFHHSHLLVQNGQYPLELSERGEELVDYIPGIPSIRLADIPTLFHIPDNSLLKLALNAISYVEMANFLLFPSIYELESSVIDALRQEFSFPVYTFGPLIPYFDMGKHNSKEDNEYLQWLDNQSPNSVLYVSLGSFLSVSEAQMDEIALGLQDSGVKYLWVARGDTPKLREKCGDTGIIVTWCEQLKVLCHGAIGGFWTHCGFSSTMESVFAGVPMLTLPILMDQTTNKKNVVQDWNIGLEVKRGEGVEKLVSCKDISQLIKTLMDSEGKERKKMLKRAKELQQVSQEAISEQGSSCNNLNAFLGDILDS</sequence>
<comment type="caution">
    <text evidence="3">The sequence shown here is derived from an EMBL/GenBank/DDBJ whole genome shotgun (WGS) entry which is preliminary data.</text>
</comment>
<comment type="similarity">
    <text evidence="1">Belongs to the UDP-glycosyltransferase family.</text>
</comment>
<dbReference type="SUPFAM" id="SSF53756">
    <property type="entry name" value="UDP-Glycosyltransferase/glycogen phosphorylase"/>
    <property type="match status" value="1"/>
</dbReference>
<evidence type="ECO:0000256" key="2">
    <source>
        <dbReference type="ARBA" id="ARBA00022679"/>
    </source>
</evidence>
<dbReference type="FunFam" id="3.40.50.2000:FF:000138">
    <property type="entry name" value="Glycosyltransferase"/>
    <property type="match status" value="1"/>
</dbReference>
<organism evidence="3 4">
    <name type="scientific">Lithospermum erythrorhizon</name>
    <name type="common">Purple gromwell</name>
    <name type="synonym">Lithospermum officinale var. erythrorhizon</name>
    <dbReference type="NCBI Taxonomy" id="34254"/>
    <lineage>
        <taxon>Eukaryota</taxon>
        <taxon>Viridiplantae</taxon>
        <taxon>Streptophyta</taxon>
        <taxon>Embryophyta</taxon>
        <taxon>Tracheophyta</taxon>
        <taxon>Spermatophyta</taxon>
        <taxon>Magnoliopsida</taxon>
        <taxon>eudicotyledons</taxon>
        <taxon>Gunneridae</taxon>
        <taxon>Pentapetalae</taxon>
        <taxon>asterids</taxon>
        <taxon>lamiids</taxon>
        <taxon>Boraginales</taxon>
        <taxon>Boraginaceae</taxon>
        <taxon>Boraginoideae</taxon>
        <taxon>Lithospermeae</taxon>
        <taxon>Lithospermum</taxon>
    </lineage>
</organism>
<keyword evidence="2" id="KW-0808">Transferase</keyword>
<accession>A0AAV3PXF8</accession>
<dbReference type="GO" id="GO:0080043">
    <property type="term" value="F:quercetin 3-O-glucosyltransferase activity"/>
    <property type="evidence" value="ECO:0007669"/>
    <property type="project" value="TreeGrafter"/>
</dbReference>
<evidence type="ECO:0000313" key="4">
    <source>
        <dbReference type="Proteomes" id="UP001454036"/>
    </source>
</evidence>
<gene>
    <name evidence="3" type="ORF">LIER_13108</name>
</gene>
<dbReference type="CDD" id="cd03784">
    <property type="entry name" value="GT1_Gtf-like"/>
    <property type="match status" value="1"/>
</dbReference>
<dbReference type="Gene3D" id="3.40.50.2000">
    <property type="entry name" value="Glycogen Phosphorylase B"/>
    <property type="match status" value="2"/>
</dbReference>
<dbReference type="EMBL" id="BAABME010002602">
    <property type="protein sequence ID" value="GAA0155361.1"/>
    <property type="molecule type" value="Genomic_DNA"/>
</dbReference>
<dbReference type="PANTHER" id="PTHR11926">
    <property type="entry name" value="GLUCOSYL/GLUCURONOSYL TRANSFERASES"/>
    <property type="match status" value="1"/>
</dbReference>
<dbReference type="GO" id="GO:0080044">
    <property type="term" value="F:quercetin 7-O-glucosyltransferase activity"/>
    <property type="evidence" value="ECO:0007669"/>
    <property type="project" value="TreeGrafter"/>
</dbReference>
<protein>
    <submittedName>
        <fullName evidence="3">Glycosyltransferase</fullName>
    </submittedName>
</protein>
<dbReference type="Pfam" id="PF00201">
    <property type="entry name" value="UDPGT"/>
    <property type="match status" value="1"/>
</dbReference>
<proteinExistence type="inferred from homology"/>